<dbReference type="OrthoDB" id="343110at2"/>
<dbReference type="Pfam" id="PF12395">
    <property type="entry name" value="DUF3658"/>
    <property type="match status" value="1"/>
</dbReference>
<dbReference type="AlphaFoldDB" id="A0A2S7N5I1"/>
<keyword evidence="4" id="KW-1185">Reference proteome</keyword>
<dbReference type="Proteomes" id="UP000239663">
    <property type="component" value="Unassembled WGS sequence"/>
</dbReference>
<feature type="domain" description="DUF1835" evidence="1">
    <location>
        <begin position="72"/>
        <end position="193"/>
    </location>
</feature>
<dbReference type="RefSeq" id="WP_104848335.1">
    <property type="nucleotide sequence ID" value="NZ_PKOZ01000001.1"/>
</dbReference>
<reference evidence="3 4" key="1">
    <citation type="submission" date="2017-12" db="EMBL/GenBank/DDBJ databases">
        <title>Taxonomic description and draft genome of Pradoshia cofamensis Gen. nov., sp. nov., a thermotolerant bacillale isolated from anterior gut of earthworm Eisenia fetida.</title>
        <authorList>
            <person name="Saha T."/>
            <person name="Chakraborty R."/>
        </authorList>
    </citation>
    <scope>NUCLEOTIDE SEQUENCE [LARGE SCALE GENOMIC DNA]</scope>
    <source>
        <strain evidence="3 4">EAG3</strain>
    </source>
</reference>
<name>A0A2S7N5I1_9BACI</name>
<comment type="caution">
    <text evidence="3">The sequence shown here is derived from an EMBL/GenBank/DDBJ whole genome shotgun (WGS) entry which is preliminary data.</text>
</comment>
<dbReference type="Pfam" id="PF08874">
    <property type="entry name" value="DUF1835"/>
    <property type="match status" value="1"/>
</dbReference>
<protein>
    <recommendedName>
        <fullName evidence="5">DUF1835 domain-containing protein</fullName>
    </recommendedName>
</protein>
<evidence type="ECO:0000259" key="2">
    <source>
        <dbReference type="Pfam" id="PF12395"/>
    </source>
</evidence>
<evidence type="ECO:0000313" key="3">
    <source>
        <dbReference type="EMBL" id="PQD97243.1"/>
    </source>
</evidence>
<evidence type="ECO:0000313" key="4">
    <source>
        <dbReference type="Proteomes" id="UP000239663"/>
    </source>
</evidence>
<proteinExistence type="predicted"/>
<dbReference type="EMBL" id="PKOZ01000001">
    <property type="protein sequence ID" value="PQD97243.1"/>
    <property type="molecule type" value="Genomic_DNA"/>
</dbReference>
<evidence type="ECO:0000259" key="1">
    <source>
        <dbReference type="Pfam" id="PF08874"/>
    </source>
</evidence>
<feature type="domain" description="DUF3658" evidence="2">
    <location>
        <begin position="231"/>
        <end position="340"/>
    </location>
</feature>
<sequence length="345" mass="40826">MFDELKGLVERSSEEEVKSLLFHILLNINMVEESNMPEEELTQNLKKIYKDFLNYKSAQTVNMDEKDYKAAHIVFGDSASGSLRMVLKDMKLQDSEEIIHFSDLFSIGPIWRLHEETGLINRAEWLRNHINLDEEYIDKYQDHFTQTILKIQSIDPNIPIYIWTGDNSHEQTALRFVLYLLREQTNHIILMKTTASYKKMVNRPDIEHYPLHTGEIIPEKLRMIYEDNRMAHSLSSMERKRFEAEWGKRSGEQEVLRIWEKGEIQHVDEDYYDDDIIDIARRLHNEQPVKGFLKSARVIGEAIGNLNQYIGDLYIEYRVRHLIMNGVFEIQGIPKAMRFYSVKLR</sequence>
<dbReference type="InterPro" id="IPR014973">
    <property type="entry name" value="DUF1835"/>
</dbReference>
<gene>
    <name evidence="3" type="ORF">CYL18_02340</name>
</gene>
<organism evidence="3 4">
    <name type="scientific">Pradoshia eiseniae</name>
    <dbReference type="NCBI Taxonomy" id="2064768"/>
    <lineage>
        <taxon>Bacteria</taxon>
        <taxon>Bacillati</taxon>
        <taxon>Bacillota</taxon>
        <taxon>Bacilli</taxon>
        <taxon>Bacillales</taxon>
        <taxon>Bacillaceae</taxon>
        <taxon>Pradoshia</taxon>
    </lineage>
</organism>
<accession>A0A2S7N5I1</accession>
<dbReference type="InterPro" id="IPR022123">
    <property type="entry name" value="DUF3658"/>
</dbReference>
<evidence type="ECO:0008006" key="5">
    <source>
        <dbReference type="Google" id="ProtNLM"/>
    </source>
</evidence>